<name>A0ABW7ZFS1_9ACTN</name>
<dbReference type="Pfam" id="PF19985">
    <property type="entry name" value="DUF6421"/>
    <property type="match status" value="1"/>
</dbReference>
<gene>
    <name evidence="1" type="ORF">ACIBG2_51160</name>
</gene>
<evidence type="ECO:0000313" key="1">
    <source>
        <dbReference type="EMBL" id="MFI6505819.1"/>
    </source>
</evidence>
<dbReference type="InterPro" id="IPR046306">
    <property type="entry name" value="DUF6421"/>
</dbReference>
<protein>
    <submittedName>
        <fullName evidence="1">DUF6421 family protein</fullName>
    </submittedName>
</protein>
<dbReference type="Proteomes" id="UP001612741">
    <property type="component" value="Unassembled WGS sequence"/>
</dbReference>
<comment type="caution">
    <text evidence="1">The sequence shown here is derived from an EMBL/GenBank/DDBJ whole genome shotgun (WGS) entry which is preliminary data.</text>
</comment>
<evidence type="ECO:0000313" key="2">
    <source>
        <dbReference type="Proteomes" id="UP001612741"/>
    </source>
</evidence>
<reference evidence="1 2" key="1">
    <citation type="submission" date="2024-10" db="EMBL/GenBank/DDBJ databases">
        <title>The Natural Products Discovery Center: Release of the First 8490 Sequenced Strains for Exploring Actinobacteria Biosynthetic Diversity.</title>
        <authorList>
            <person name="Kalkreuter E."/>
            <person name="Kautsar S.A."/>
            <person name="Yang D."/>
            <person name="Bader C.D."/>
            <person name="Teijaro C.N."/>
            <person name="Fluegel L."/>
            <person name="Davis C.M."/>
            <person name="Simpson J.R."/>
            <person name="Lauterbach L."/>
            <person name="Steele A.D."/>
            <person name="Gui C."/>
            <person name="Meng S."/>
            <person name="Li G."/>
            <person name="Viehrig K."/>
            <person name="Ye F."/>
            <person name="Su P."/>
            <person name="Kiefer A.F."/>
            <person name="Nichols A."/>
            <person name="Cepeda A.J."/>
            <person name="Yan W."/>
            <person name="Fan B."/>
            <person name="Jiang Y."/>
            <person name="Adhikari A."/>
            <person name="Zheng C.-J."/>
            <person name="Schuster L."/>
            <person name="Cowan T.M."/>
            <person name="Smanski M.J."/>
            <person name="Chevrette M.G."/>
            <person name="De Carvalho L.P.S."/>
            <person name="Shen B."/>
        </authorList>
    </citation>
    <scope>NUCLEOTIDE SEQUENCE [LARGE SCALE GENOMIC DNA]</scope>
    <source>
        <strain evidence="1 2">NPDC050545</strain>
    </source>
</reference>
<organism evidence="1 2">
    <name type="scientific">Nonomuraea typhae</name>
    <dbReference type="NCBI Taxonomy" id="2603600"/>
    <lineage>
        <taxon>Bacteria</taxon>
        <taxon>Bacillati</taxon>
        <taxon>Actinomycetota</taxon>
        <taxon>Actinomycetes</taxon>
        <taxon>Streptosporangiales</taxon>
        <taxon>Streptosporangiaceae</taxon>
        <taxon>Nonomuraea</taxon>
    </lineage>
</organism>
<dbReference type="EMBL" id="JBITGY010000024">
    <property type="protein sequence ID" value="MFI6505819.1"/>
    <property type="molecule type" value="Genomic_DNA"/>
</dbReference>
<sequence>MMDLVIADVDQLRTTLPDRIEPDHYEDLAGRLMGSRRLREQPVVAAFIDDIRTFREGSRLTATKAHINSRRDNHIFSLFRASYFPTLSLDYLTYEPIAAARDLAGRYPSNTMAVNVAARSAGFADRAVVALFPENHVDGRQDPGDLIFYFIDRFVERHNRITRKMIDTVMTPASFPHIRDAPDSLIEQASSWWVHLHEYHHQHGDMPIPAFLGAKSAKSRAGLEELRVDTASMLACLNDGDLPGGQARAAFEYILAERLLRYAVEGIPRPTYDAVGSQVLFTYLLRHDGIALVDGLIHLRPQLPAVLAGLLREIEEIELRVHDEPLEKVQDRLTDLVHAYTLYDRATRRFLPSPYFADAGKRLGL</sequence>
<accession>A0ABW7ZFS1</accession>
<keyword evidence="2" id="KW-1185">Reference proteome</keyword>
<dbReference type="RefSeq" id="WP_397092219.1">
    <property type="nucleotide sequence ID" value="NZ_JBITGY010000024.1"/>
</dbReference>
<proteinExistence type="predicted"/>